<gene>
    <name evidence="2" type="ORF">NDI38_11295</name>
</gene>
<dbReference type="RefSeq" id="WP_190450075.1">
    <property type="nucleotide sequence ID" value="NZ_JAMPLM010000008.1"/>
</dbReference>
<dbReference type="Pfam" id="PF10989">
    <property type="entry name" value="DUF2808"/>
    <property type="match status" value="1"/>
</dbReference>
<keyword evidence="3" id="KW-1185">Reference proteome</keyword>
<accession>A0ABV0KIE6</accession>
<sequence length="176" mass="19361">MQRANSVLMLVAINVLLNAWTALAKPGNPVISFDRSRLTNEFVVSDRPIDSNTYALTMTLPKRVGKQFAKVSISFTEQNRDKTIAPLQFDLPNIKAFAGAANKGRRAIAIQRTWIDETGSLWVQFKTPIPPQTKLTLALKLRQLPAAASYDYGIAAYPEPKAAASFVGDGTLTLKR</sequence>
<name>A0ABV0KIE6_9CYAN</name>
<keyword evidence="1" id="KW-0732">Signal</keyword>
<protein>
    <submittedName>
        <fullName evidence="2">DUF2808 domain-containing protein</fullName>
    </submittedName>
</protein>
<evidence type="ECO:0000256" key="1">
    <source>
        <dbReference type="SAM" id="SignalP"/>
    </source>
</evidence>
<proteinExistence type="predicted"/>
<organism evidence="2 3">
    <name type="scientific">Stenomitos frigidus AS-A4</name>
    <dbReference type="NCBI Taxonomy" id="2933935"/>
    <lineage>
        <taxon>Bacteria</taxon>
        <taxon>Bacillati</taxon>
        <taxon>Cyanobacteriota</taxon>
        <taxon>Cyanophyceae</taxon>
        <taxon>Leptolyngbyales</taxon>
        <taxon>Leptolyngbyaceae</taxon>
        <taxon>Stenomitos</taxon>
    </lineage>
</organism>
<comment type="caution">
    <text evidence="2">The sequence shown here is derived from an EMBL/GenBank/DDBJ whole genome shotgun (WGS) entry which is preliminary data.</text>
</comment>
<dbReference type="EMBL" id="JAMPLM010000008">
    <property type="protein sequence ID" value="MEP1059021.1"/>
    <property type="molecule type" value="Genomic_DNA"/>
</dbReference>
<dbReference type="Proteomes" id="UP001476950">
    <property type="component" value="Unassembled WGS sequence"/>
</dbReference>
<feature type="chain" id="PRO_5046592482" evidence="1">
    <location>
        <begin position="25"/>
        <end position="176"/>
    </location>
</feature>
<dbReference type="InterPro" id="IPR021256">
    <property type="entry name" value="DUF2808"/>
</dbReference>
<evidence type="ECO:0000313" key="2">
    <source>
        <dbReference type="EMBL" id="MEP1059021.1"/>
    </source>
</evidence>
<evidence type="ECO:0000313" key="3">
    <source>
        <dbReference type="Proteomes" id="UP001476950"/>
    </source>
</evidence>
<feature type="signal peptide" evidence="1">
    <location>
        <begin position="1"/>
        <end position="24"/>
    </location>
</feature>
<reference evidence="2 3" key="1">
    <citation type="submission" date="2022-04" db="EMBL/GenBank/DDBJ databases">
        <title>Positive selection, recombination, and allopatry shape intraspecific diversity of widespread and dominant cyanobacteria.</title>
        <authorList>
            <person name="Wei J."/>
            <person name="Shu W."/>
            <person name="Hu C."/>
        </authorList>
    </citation>
    <scope>NUCLEOTIDE SEQUENCE [LARGE SCALE GENOMIC DNA]</scope>
    <source>
        <strain evidence="2 3">AS-A4</strain>
    </source>
</reference>